<dbReference type="PANTHER" id="PTHR40076:SF1">
    <property type="entry name" value="MEMBRANE PROTEIN"/>
    <property type="match status" value="1"/>
</dbReference>
<keyword evidence="1" id="KW-0472">Membrane</keyword>
<dbReference type="InterPro" id="IPR010380">
    <property type="entry name" value="DUF975"/>
</dbReference>
<protein>
    <submittedName>
        <fullName evidence="2">Uncharacterized protein</fullName>
    </submittedName>
</protein>
<feature type="transmembrane region" description="Helical" evidence="1">
    <location>
        <begin position="88"/>
        <end position="105"/>
    </location>
</feature>
<keyword evidence="1" id="KW-1133">Transmembrane helix</keyword>
<organism evidence="2 3">
    <name type="scientific">Aduncisulcus paluster</name>
    <dbReference type="NCBI Taxonomy" id="2918883"/>
    <lineage>
        <taxon>Eukaryota</taxon>
        <taxon>Metamonada</taxon>
        <taxon>Carpediemonas-like organisms</taxon>
        <taxon>Aduncisulcus</taxon>
    </lineage>
</organism>
<name>A0ABQ5KTA1_9EUKA</name>
<reference evidence="2" key="1">
    <citation type="submission" date="2022-03" db="EMBL/GenBank/DDBJ databases">
        <title>Draft genome sequence of Aduncisulcus paluster, a free-living microaerophilic Fornicata.</title>
        <authorList>
            <person name="Yuyama I."/>
            <person name="Kume K."/>
            <person name="Tamura T."/>
            <person name="Inagaki Y."/>
            <person name="Hashimoto T."/>
        </authorList>
    </citation>
    <scope>NUCLEOTIDE SEQUENCE</scope>
    <source>
        <strain evidence="2">NY0171</strain>
    </source>
</reference>
<feature type="non-terminal residue" evidence="2">
    <location>
        <position position="106"/>
    </location>
</feature>
<dbReference type="Proteomes" id="UP001057375">
    <property type="component" value="Unassembled WGS sequence"/>
</dbReference>
<dbReference type="PANTHER" id="PTHR40076">
    <property type="entry name" value="MEMBRANE PROTEIN-RELATED"/>
    <property type="match status" value="1"/>
</dbReference>
<accession>A0ABQ5KTA1</accession>
<sequence>MSLQPNSDLRYNARQLLTGNWWPCVGLTLVYIVISVVLSAIPFIGGIASLIISGPMQLGLTIFFVSFIRSEETDFNKFFEGFNDFGRALAAFLLVALFTTLWSFLL</sequence>
<keyword evidence="1" id="KW-0812">Transmembrane</keyword>
<feature type="transmembrane region" description="Helical" evidence="1">
    <location>
        <begin position="47"/>
        <end position="68"/>
    </location>
</feature>
<gene>
    <name evidence="2" type="ORF">ADUPG1_003037</name>
</gene>
<feature type="transmembrane region" description="Helical" evidence="1">
    <location>
        <begin position="21"/>
        <end position="41"/>
    </location>
</feature>
<proteinExistence type="predicted"/>
<keyword evidence="3" id="KW-1185">Reference proteome</keyword>
<evidence type="ECO:0000256" key="1">
    <source>
        <dbReference type="SAM" id="Phobius"/>
    </source>
</evidence>
<evidence type="ECO:0000313" key="2">
    <source>
        <dbReference type="EMBL" id="GKT35702.1"/>
    </source>
</evidence>
<evidence type="ECO:0000313" key="3">
    <source>
        <dbReference type="Proteomes" id="UP001057375"/>
    </source>
</evidence>
<dbReference type="EMBL" id="BQXS01003884">
    <property type="protein sequence ID" value="GKT35702.1"/>
    <property type="molecule type" value="Genomic_DNA"/>
</dbReference>
<dbReference type="Pfam" id="PF06161">
    <property type="entry name" value="DUF975"/>
    <property type="match status" value="1"/>
</dbReference>
<comment type="caution">
    <text evidence="2">The sequence shown here is derived from an EMBL/GenBank/DDBJ whole genome shotgun (WGS) entry which is preliminary data.</text>
</comment>